<keyword evidence="3" id="KW-1185">Reference proteome</keyword>
<evidence type="ECO:0000313" key="3">
    <source>
        <dbReference type="Proteomes" id="UP000634136"/>
    </source>
</evidence>
<dbReference type="AlphaFoldDB" id="A0A834XAH1"/>
<sequence>MSTAILSLSENGELQRIHERWLSSERACGFHGSEDGSEQLQLESFWGLFLICGIASSLALLIYFVLILLRFTRNFPENDGPSSSGHLQHSARIQTFLNFVNEKEDLAQRKLKRKRRDI</sequence>
<keyword evidence="1" id="KW-0812">Transmembrane</keyword>
<evidence type="ECO:0000313" key="2">
    <source>
        <dbReference type="EMBL" id="KAF7841100.1"/>
    </source>
</evidence>
<organism evidence="2 3">
    <name type="scientific">Senna tora</name>
    <dbReference type="NCBI Taxonomy" id="362788"/>
    <lineage>
        <taxon>Eukaryota</taxon>
        <taxon>Viridiplantae</taxon>
        <taxon>Streptophyta</taxon>
        <taxon>Embryophyta</taxon>
        <taxon>Tracheophyta</taxon>
        <taxon>Spermatophyta</taxon>
        <taxon>Magnoliopsida</taxon>
        <taxon>eudicotyledons</taxon>
        <taxon>Gunneridae</taxon>
        <taxon>Pentapetalae</taxon>
        <taxon>rosids</taxon>
        <taxon>fabids</taxon>
        <taxon>Fabales</taxon>
        <taxon>Fabaceae</taxon>
        <taxon>Caesalpinioideae</taxon>
        <taxon>Cassia clade</taxon>
        <taxon>Senna</taxon>
    </lineage>
</organism>
<accession>A0A834XAH1</accession>
<dbReference type="EMBL" id="JAAIUW010000002">
    <property type="protein sequence ID" value="KAF7841100.1"/>
    <property type="molecule type" value="Genomic_DNA"/>
</dbReference>
<dbReference type="Proteomes" id="UP000634136">
    <property type="component" value="Unassembled WGS sequence"/>
</dbReference>
<keyword evidence="1" id="KW-1133">Transmembrane helix</keyword>
<keyword evidence="2" id="KW-0675">Receptor</keyword>
<gene>
    <name evidence="2" type="ORF">G2W53_003398</name>
</gene>
<dbReference type="OrthoDB" id="5984008at2759"/>
<evidence type="ECO:0000256" key="1">
    <source>
        <dbReference type="SAM" id="Phobius"/>
    </source>
</evidence>
<proteinExistence type="predicted"/>
<name>A0A834XAH1_9FABA</name>
<protein>
    <submittedName>
        <fullName evidence="2">Glutamate receptor 3.2-like</fullName>
    </submittedName>
</protein>
<reference evidence="2" key="1">
    <citation type="submission" date="2020-09" db="EMBL/GenBank/DDBJ databases">
        <title>Genome-Enabled Discovery of Anthraquinone Biosynthesis in Senna tora.</title>
        <authorList>
            <person name="Kang S.-H."/>
            <person name="Pandey R.P."/>
            <person name="Lee C.-M."/>
            <person name="Sim J.-S."/>
            <person name="Jeong J.-T."/>
            <person name="Choi B.-S."/>
            <person name="Jung M."/>
            <person name="Ginzburg D."/>
            <person name="Zhao K."/>
            <person name="Won S.Y."/>
            <person name="Oh T.-J."/>
            <person name="Yu Y."/>
            <person name="Kim N.-H."/>
            <person name="Lee O.R."/>
            <person name="Lee T.-H."/>
            <person name="Bashyal P."/>
            <person name="Kim T.-S."/>
            <person name="Lee W.-H."/>
            <person name="Kawkins C."/>
            <person name="Kim C.-K."/>
            <person name="Kim J.S."/>
            <person name="Ahn B.O."/>
            <person name="Rhee S.Y."/>
            <person name="Sohng J.K."/>
        </authorList>
    </citation>
    <scope>NUCLEOTIDE SEQUENCE</scope>
    <source>
        <tissue evidence="2">Leaf</tissue>
    </source>
</reference>
<feature type="transmembrane region" description="Helical" evidence="1">
    <location>
        <begin position="45"/>
        <end position="69"/>
    </location>
</feature>
<dbReference type="InterPro" id="IPR015683">
    <property type="entry name" value="Ionotropic_Glu_rcpt"/>
</dbReference>
<comment type="caution">
    <text evidence="2">The sequence shown here is derived from an EMBL/GenBank/DDBJ whole genome shotgun (WGS) entry which is preliminary data.</text>
</comment>
<keyword evidence="1" id="KW-0472">Membrane</keyword>
<dbReference type="PANTHER" id="PTHR18966">
    <property type="entry name" value="IONOTROPIC GLUTAMATE RECEPTOR"/>
    <property type="match status" value="1"/>
</dbReference>